<reference evidence="2 3" key="1">
    <citation type="journal article" date="2020" name="Cell Host Microbe">
        <title>Functional and Genomic Variation between Human-Derived Isolates of Lachnospiraceae Reveals Inter- and Intra-Species Diversity.</title>
        <authorList>
            <person name="Sorbara M.T."/>
            <person name="Littmann E.R."/>
            <person name="Fontana E."/>
            <person name="Moody T.U."/>
            <person name="Kohout C.E."/>
            <person name="Gjonbalaj M."/>
            <person name="Eaton V."/>
            <person name="Seok R."/>
            <person name="Leiner I.M."/>
            <person name="Pamer E.G."/>
        </authorList>
    </citation>
    <scope>NUCLEOTIDE SEQUENCE [LARGE SCALE GENOMIC DNA]</scope>
    <source>
        <strain evidence="2 3">MSK.14.54</strain>
    </source>
</reference>
<protein>
    <recommendedName>
        <fullName evidence="4">Phage protein</fullName>
    </recommendedName>
</protein>
<organism evidence="2 3">
    <name type="scientific">Fusicatenibacter saccharivorans</name>
    <dbReference type="NCBI Taxonomy" id="1150298"/>
    <lineage>
        <taxon>Bacteria</taxon>
        <taxon>Bacillati</taxon>
        <taxon>Bacillota</taxon>
        <taxon>Clostridia</taxon>
        <taxon>Lachnospirales</taxon>
        <taxon>Lachnospiraceae</taxon>
        <taxon>Fusicatenibacter</taxon>
    </lineage>
</organism>
<name>A0ABX2GFP1_9FIRM</name>
<sequence length="79" mass="9855">MSRSYKKHPVCKDGNRSKKVSKKLANRRVRNSILSGGKSMQYKICYERWDVCDYRFYQEKEVGMDEEEMKWWKKWYYRK</sequence>
<dbReference type="Proteomes" id="UP000768180">
    <property type="component" value="Unassembled WGS sequence"/>
</dbReference>
<feature type="region of interest" description="Disordered" evidence="1">
    <location>
        <begin position="1"/>
        <end position="23"/>
    </location>
</feature>
<gene>
    <name evidence="2" type="ORF">G5B05_12330</name>
</gene>
<keyword evidence="3" id="KW-1185">Reference proteome</keyword>
<comment type="caution">
    <text evidence="2">The sequence shown here is derived from an EMBL/GenBank/DDBJ whole genome shotgun (WGS) entry which is preliminary data.</text>
</comment>
<evidence type="ECO:0000256" key="1">
    <source>
        <dbReference type="SAM" id="MobiDB-lite"/>
    </source>
</evidence>
<dbReference type="RefSeq" id="WP_173830188.1">
    <property type="nucleotide sequence ID" value="NZ_JAAITQ010000025.1"/>
</dbReference>
<dbReference type="EMBL" id="JAAITQ010000025">
    <property type="protein sequence ID" value="NSE17175.1"/>
    <property type="molecule type" value="Genomic_DNA"/>
</dbReference>
<evidence type="ECO:0000313" key="2">
    <source>
        <dbReference type="EMBL" id="NSE17175.1"/>
    </source>
</evidence>
<accession>A0ABX2GFP1</accession>
<proteinExistence type="predicted"/>
<evidence type="ECO:0000313" key="3">
    <source>
        <dbReference type="Proteomes" id="UP000768180"/>
    </source>
</evidence>
<evidence type="ECO:0008006" key="4">
    <source>
        <dbReference type="Google" id="ProtNLM"/>
    </source>
</evidence>